<evidence type="ECO:0000256" key="6">
    <source>
        <dbReference type="ARBA" id="ARBA00034125"/>
    </source>
</evidence>
<keyword evidence="2" id="KW-1003">Cell membrane</keyword>
<evidence type="ECO:0000313" key="12">
    <source>
        <dbReference type="Proteomes" id="UP001059836"/>
    </source>
</evidence>
<dbReference type="EMBL" id="CP045809">
    <property type="protein sequence ID" value="QHN37273.1"/>
    <property type="molecule type" value="Genomic_DNA"/>
</dbReference>
<gene>
    <name evidence="11" type="ORF">GII31_01880</name>
</gene>
<keyword evidence="4 8" id="KW-1133">Transmembrane helix</keyword>
<feature type="transmembrane region" description="Helical" evidence="8">
    <location>
        <begin position="163"/>
        <end position="191"/>
    </location>
</feature>
<feature type="region of interest" description="Disordered" evidence="7">
    <location>
        <begin position="460"/>
        <end position="497"/>
    </location>
</feature>
<name>A0ABX6IQE9_9ACTN</name>
<feature type="transmembrane region" description="Helical" evidence="8">
    <location>
        <begin position="277"/>
        <end position="296"/>
    </location>
</feature>
<sequence length="497" mass="51798">MPEYIQRSLRRITGTRQATIDTIEPGAIAVSPRRPIDRFDVGSITEVLDLATKIGAVLLDSGTAARDTQTQVEFVASAYGLDDVDVDVTYNKIMASARRGATLPPITTMEQVSHRSLDFTRLADVDRLIRHIRNSGITPATAHQMVDKIIAAPHPYPHWVATIAWGVMASGVSLLLGGRLLGAVLAFLTTITIVSVNRRVNRLGVPVFFQQVIGGFIAVVPAAVVSELSQTLDIELVPSRVIAAGIVVLLSGLPLVGSLQDAITGAPITGVARFFELLLMTAGIIAGVGTAIRLLEGAGIYLPALTTLTRFGAVDLPVQITGGAIASAAYALASYAKRRAIPVAFLSGAIGTSIALGVLLLAPVGPVIANGAAAVVVGLVGGLLARRALTPPQVVAIAGITPLLPGLAVYRGLYGLLSEQTLSGITWMASALGTGCALAAGVTLGEVVARMLRRPSFLPEGRPFARGGGDRRRAPGRAKRRGIPPGRAKRRGIPPGR</sequence>
<evidence type="ECO:0000256" key="1">
    <source>
        <dbReference type="ARBA" id="ARBA00004651"/>
    </source>
</evidence>
<accession>A0ABX6IQE9</accession>
<dbReference type="PANTHER" id="PTHR34390">
    <property type="entry name" value="UPF0442 PROTEIN YJJB-RELATED"/>
    <property type="match status" value="1"/>
</dbReference>
<feature type="domain" description="Threonine/serine exporter-like N-terminal" evidence="9">
    <location>
        <begin position="49"/>
        <end position="294"/>
    </location>
</feature>
<evidence type="ECO:0000259" key="9">
    <source>
        <dbReference type="Pfam" id="PF06738"/>
    </source>
</evidence>
<dbReference type="InterPro" id="IPR010619">
    <property type="entry name" value="ThrE-like_N"/>
</dbReference>
<organism evidence="11 12">
    <name type="scientific">Gordonia pseudamarae</name>
    <dbReference type="NCBI Taxonomy" id="2831662"/>
    <lineage>
        <taxon>Bacteria</taxon>
        <taxon>Bacillati</taxon>
        <taxon>Actinomycetota</taxon>
        <taxon>Actinomycetes</taxon>
        <taxon>Mycobacteriales</taxon>
        <taxon>Gordoniaceae</taxon>
        <taxon>Gordonia</taxon>
    </lineage>
</organism>
<evidence type="ECO:0000256" key="3">
    <source>
        <dbReference type="ARBA" id="ARBA00022692"/>
    </source>
</evidence>
<keyword evidence="5 8" id="KW-0472">Membrane</keyword>
<evidence type="ECO:0000259" key="10">
    <source>
        <dbReference type="Pfam" id="PF12821"/>
    </source>
</evidence>
<dbReference type="Proteomes" id="UP001059836">
    <property type="component" value="Chromosome"/>
</dbReference>
<evidence type="ECO:0000256" key="4">
    <source>
        <dbReference type="ARBA" id="ARBA00022989"/>
    </source>
</evidence>
<evidence type="ECO:0000313" key="11">
    <source>
        <dbReference type="EMBL" id="QHN37273.1"/>
    </source>
</evidence>
<evidence type="ECO:0000256" key="8">
    <source>
        <dbReference type="SAM" id="Phobius"/>
    </source>
</evidence>
<feature type="transmembrane region" description="Helical" evidence="8">
    <location>
        <begin position="237"/>
        <end position="256"/>
    </location>
</feature>
<keyword evidence="3 8" id="KW-0812">Transmembrane</keyword>
<dbReference type="RefSeq" id="WP_213249709.1">
    <property type="nucleotide sequence ID" value="NZ_CP045806.1"/>
</dbReference>
<reference evidence="11" key="1">
    <citation type="journal article" date="2021" name="Nat. Microbiol.">
        <title>Cocultivation of an ultrasmall environmental parasitic bacterium with lytic ability against bacteria associated with wastewater foams.</title>
        <authorList>
            <person name="Batinovic S."/>
            <person name="Rose J.J.A."/>
            <person name="Ratcliffe J."/>
            <person name="Seviour R.J."/>
            <person name="Petrovski S."/>
        </authorList>
    </citation>
    <scope>NUCLEOTIDE SEQUENCE</scope>
    <source>
        <strain evidence="11">CON9</strain>
    </source>
</reference>
<feature type="transmembrane region" description="Helical" evidence="8">
    <location>
        <begin position="394"/>
        <end position="413"/>
    </location>
</feature>
<protein>
    <submittedName>
        <fullName evidence="11">Threonine/serine exporter family protein</fullName>
    </submittedName>
</protein>
<dbReference type="PANTHER" id="PTHR34390:SF2">
    <property type="entry name" value="SUCCINATE TRANSPORTER SUBUNIT YJJP-RELATED"/>
    <property type="match status" value="1"/>
</dbReference>
<feature type="compositionally biased region" description="Basic residues" evidence="7">
    <location>
        <begin position="474"/>
        <end position="497"/>
    </location>
</feature>
<evidence type="ECO:0000256" key="7">
    <source>
        <dbReference type="SAM" id="MobiDB-lite"/>
    </source>
</evidence>
<comment type="subcellular location">
    <subcellularLocation>
        <location evidence="1">Cell membrane</location>
        <topology evidence="1">Multi-pass membrane protein</topology>
    </subcellularLocation>
</comment>
<dbReference type="InterPro" id="IPR024528">
    <property type="entry name" value="ThrE_2"/>
</dbReference>
<feature type="transmembrane region" description="Helical" evidence="8">
    <location>
        <begin position="340"/>
        <end position="361"/>
    </location>
</feature>
<dbReference type="Pfam" id="PF12821">
    <property type="entry name" value="ThrE_2"/>
    <property type="match status" value="1"/>
</dbReference>
<dbReference type="InterPro" id="IPR050539">
    <property type="entry name" value="ThrE_Dicarb/AminoAcid_Exp"/>
</dbReference>
<feature type="transmembrane region" description="Helical" evidence="8">
    <location>
        <begin position="367"/>
        <end position="385"/>
    </location>
</feature>
<feature type="domain" description="Threonine/Serine exporter ThrE" evidence="10">
    <location>
        <begin position="323"/>
        <end position="447"/>
    </location>
</feature>
<keyword evidence="12" id="KW-1185">Reference proteome</keyword>
<comment type="similarity">
    <text evidence="6">Belongs to the ThrE exporter (TC 2.A.79) family.</text>
</comment>
<feature type="transmembrane region" description="Helical" evidence="8">
    <location>
        <begin position="203"/>
        <end position="225"/>
    </location>
</feature>
<feature type="transmembrane region" description="Helical" evidence="8">
    <location>
        <begin position="316"/>
        <end position="333"/>
    </location>
</feature>
<evidence type="ECO:0000256" key="5">
    <source>
        <dbReference type="ARBA" id="ARBA00023136"/>
    </source>
</evidence>
<feature type="transmembrane region" description="Helical" evidence="8">
    <location>
        <begin position="425"/>
        <end position="449"/>
    </location>
</feature>
<evidence type="ECO:0000256" key="2">
    <source>
        <dbReference type="ARBA" id="ARBA00022475"/>
    </source>
</evidence>
<proteinExistence type="inferred from homology"/>
<dbReference type="Pfam" id="PF06738">
    <property type="entry name" value="ThrE"/>
    <property type="match status" value="1"/>
</dbReference>